<dbReference type="CDD" id="cd00614">
    <property type="entry name" value="CGS_like"/>
    <property type="match status" value="1"/>
</dbReference>
<dbReference type="InterPro" id="IPR015421">
    <property type="entry name" value="PyrdxlP-dep_Trfase_major"/>
</dbReference>
<dbReference type="Proteomes" id="UP001152888">
    <property type="component" value="Unassembled WGS sequence"/>
</dbReference>
<dbReference type="GO" id="GO:0005737">
    <property type="term" value="C:cytoplasm"/>
    <property type="evidence" value="ECO:0007669"/>
    <property type="project" value="TreeGrafter"/>
</dbReference>
<evidence type="ECO:0000256" key="5">
    <source>
        <dbReference type="ARBA" id="ARBA00022898"/>
    </source>
</evidence>
<dbReference type="InterPro" id="IPR015422">
    <property type="entry name" value="PyrdxlP-dep_Trfase_small"/>
</dbReference>
<dbReference type="InterPro" id="IPR000277">
    <property type="entry name" value="Cys/Met-Metab_PyrdxlP-dep_enz"/>
</dbReference>
<comment type="caution">
    <text evidence="10">The sequence shown here is derived from an EMBL/GenBank/DDBJ whole genome shotgun (WGS) entry which is preliminary data.</text>
</comment>
<dbReference type="GO" id="GO:0019343">
    <property type="term" value="P:cysteine biosynthetic process via cystathionine"/>
    <property type="evidence" value="ECO:0007669"/>
    <property type="project" value="TreeGrafter"/>
</dbReference>
<comment type="cofactor">
    <cofactor evidence="1 9">
        <name>pyridoxal 5'-phosphate</name>
        <dbReference type="ChEBI" id="CHEBI:597326"/>
    </cofactor>
</comment>
<dbReference type="EC" id="4.4.1.1" evidence="4"/>
<dbReference type="GO" id="GO:0030170">
    <property type="term" value="F:pyridoxal phosphate binding"/>
    <property type="evidence" value="ECO:0007669"/>
    <property type="project" value="InterPro"/>
</dbReference>
<dbReference type="PANTHER" id="PTHR11808:SF15">
    <property type="entry name" value="CYSTATHIONINE GAMMA-LYASE"/>
    <property type="match status" value="1"/>
</dbReference>
<evidence type="ECO:0000256" key="6">
    <source>
        <dbReference type="ARBA" id="ARBA00023192"/>
    </source>
</evidence>
<feature type="modified residue" description="N6-(pyridoxal phosphate)lysine" evidence="8">
    <location>
        <position position="210"/>
    </location>
</feature>
<dbReference type="FunFam" id="3.40.640.10:FF:000046">
    <property type="entry name" value="Cystathionine gamma-lyase"/>
    <property type="match status" value="1"/>
</dbReference>
<reference evidence="10" key="1">
    <citation type="submission" date="2022-03" db="EMBL/GenBank/DDBJ databases">
        <authorList>
            <person name="Sayadi A."/>
        </authorList>
    </citation>
    <scope>NUCLEOTIDE SEQUENCE</scope>
</reference>
<dbReference type="EMBL" id="CAKOFQ010007483">
    <property type="protein sequence ID" value="CAH2002143.1"/>
    <property type="molecule type" value="Genomic_DNA"/>
</dbReference>
<evidence type="ECO:0000256" key="9">
    <source>
        <dbReference type="RuleBase" id="RU362118"/>
    </source>
</evidence>
<evidence type="ECO:0000313" key="10">
    <source>
        <dbReference type="EMBL" id="CAH2002143.1"/>
    </source>
</evidence>
<dbReference type="Gene3D" id="3.40.640.10">
    <property type="entry name" value="Type I PLP-dependent aspartate aminotransferase-like (Major domain)"/>
    <property type="match status" value="1"/>
</dbReference>
<dbReference type="PROSITE" id="PS00868">
    <property type="entry name" value="CYS_MET_METAB_PP"/>
    <property type="match status" value="1"/>
</dbReference>
<evidence type="ECO:0000256" key="8">
    <source>
        <dbReference type="PIRSR" id="PIRSR001434-2"/>
    </source>
</evidence>
<dbReference type="Gene3D" id="3.90.1150.10">
    <property type="entry name" value="Aspartate Aminotransferase, domain 1"/>
    <property type="match status" value="1"/>
</dbReference>
<comment type="similarity">
    <text evidence="3 9">Belongs to the trans-sulfuration enzymes family.</text>
</comment>
<dbReference type="OrthoDB" id="3512640at2759"/>
<dbReference type="PANTHER" id="PTHR11808">
    <property type="entry name" value="TRANS-SULFURATION ENZYME FAMILY MEMBER"/>
    <property type="match status" value="1"/>
</dbReference>
<keyword evidence="11" id="KW-1185">Reference proteome</keyword>
<dbReference type="Pfam" id="PF01053">
    <property type="entry name" value="Cys_Met_Meta_PP"/>
    <property type="match status" value="1"/>
</dbReference>
<comment type="pathway">
    <text evidence="2">Amino-acid biosynthesis; L-cysteine biosynthesis; L-cysteine from L-homocysteine and L-serine: step 2/2.</text>
</comment>
<dbReference type="InterPro" id="IPR054542">
    <property type="entry name" value="Cys_met_metab_PP"/>
</dbReference>
<keyword evidence="6" id="KW-0198">Cysteine biosynthesis</keyword>
<dbReference type="GO" id="GO:0019346">
    <property type="term" value="P:transsulfuration"/>
    <property type="evidence" value="ECO:0007669"/>
    <property type="project" value="InterPro"/>
</dbReference>
<organism evidence="10 11">
    <name type="scientific">Acanthoscelides obtectus</name>
    <name type="common">Bean weevil</name>
    <name type="synonym">Bruchus obtectus</name>
    <dbReference type="NCBI Taxonomy" id="200917"/>
    <lineage>
        <taxon>Eukaryota</taxon>
        <taxon>Metazoa</taxon>
        <taxon>Ecdysozoa</taxon>
        <taxon>Arthropoda</taxon>
        <taxon>Hexapoda</taxon>
        <taxon>Insecta</taxon>
        <taxon>Pterygota</taxon>
        <taxon>Neoptera</taxon>
        <taxon>Endopterygota</taxon>
        <taxon>Coleoptera</taxon>
        <taxon>Polyphaga</taxon>
        <taxon>Cucujiformia</taxon>
        <taxon>Chrysomeloidea</taxon>
        <taxon>Chrysomelidae</taxon>
        <taxon>Bruchinae</taxon>
        <taxon>Bruchini</taxon>
        <taxon>Acanthoscelides</taxon>
    </lineage>
</organism>
<keyword evidence="6" id="KW-0028">Amino-acid biosynthesis</keyword>
<dbReference type="InterPro" id="IPR015424">
    <property type="entry name" value="PyrdxlP-dep_Trfase"/>
</dbReference>
<dbReference type="GO" id="GO:0004123">
    <property type="term" value="F:cystathionine gamma-lyase activity"/>
    <property type="evidence" value="ECO:0007669"/>
    <property type="project" value="TreeGrafter"/>
</dbReference>
<evidence type="ECO:0000256" key="7">
    <source>
        <dbReference type="ARBA" id="ARBA00029853"/>
    </source>
</evidence>
<evidence type="ECO:0000313" key="11">
    <source>
        <dbReference type="Proteomes" id="UP001152888"/>
    </source>
</evidence>
<accession>A0A9P0LWJ4</accession>
<sequence>MSEGSNEGFIPPPKSLDTKCMHHCQDPSTWKSKSVIPHIVLSSVFQIEDARNMKGKYLYGRIANPSRVILERVFGAINKAKFGLAFSSGVSALTSVFGILKTGQHIIAHEEMSTEHYKVFNEVASGFGIQTTYVDFSDTTNITEAIRDNTKLLWLEHPTYPTLKVFDLCNLVTYAKQRGLYVGVDNTYLTPYLQRPLELHADIVMQSCTKYMNGHSDMSHGALCTNDKQLLKGMQKIQRMYGLIPSPFDCYQVLRGLKTLQLRMEEHTKNGLLVANFLQRHPSVKKVLHPAFKDHTNHDIFKKQSSGHSGIISFYIKGGKAEATRFIESLNIFTVTDVFGGNESTAQIPAIMSHEGLPRVLKEKLKIADNLITVSVGLEEVCDIICDLEQALDKIKSNANC</sequence>
<evidence type="ECO:0000256" key="4">
    <source>
        <dbReference type="ARBA" id="ARBA00012085"/>
    </source>
</evidence>
<name>A0A9P0LWJ4_ACAOB</name>
<dbReference type="AlphaFoldDB" id="A0A9P0LWJ4"/>
<proteinExistence type="inferred from homology"/>
<keyword evidence="5 8" id="KW-0663">Pyridoxal phosphate</keyword>
<evidence type="ECO:0000256" key="1">
    <source>
        <dbReference type="ARBA" id="ARBA00001933"/>
    </source>
</evidence>
<evidence type="ECO:0000256" key="2">
    <source>
        <dbReference type="ARBA" id="ARBA00005038"/>
    </source>
</evidence>
<dbReference type="PIRSF" id="PIRSF001434">
    <property type="entry name" value="CGS"/>
    <property type="match status" value="1"/>
</dbReference>
<dbReference type="SUPFAM" id="SSF53383">
    <property type="entry name" value="PLP-dependent transferases"/>
    <property type="match status" value="1"/>
</dbReference>
<protein>
    <recommendedName>
        <fullName evidence="4">cystathionine gamma-lyase</fullName>
        <ecNumber evidence="4">4.4.1.1</ecNumber>
    </recommendedName>
    <alternativeName>
        <fullName evidence="7">Gamma-cystathionase</fullName>
    </alternativeName>
</protein>
<evidence type="ECO:0000256" key="3">
    <source>
        <dbReference type="ARBA" id="ARBA00009077"/>
    </source>
</evidence>
<gene>
    <name evidence="10" type="ORF">ACAOBT_LOCUS26632</name>
</gene>